<accession>A0A2S7WND1</accession>
<dbReference type="Gene3D" id="2.60.120.260">
    <property type="entry name" value="Galactose-binding domain-like"/>
    <property type="match status" value="1"/>
</dbReference>
<feature type="domain" description="Glycosyl hydrolases family 2 sugar binding" evidence="6">
    <location>
        <begin position="27"/>
        <end position="168"/>
    </location>
</feature>
<dbReference type="Pfam" id="PF02836">
    <property type="entry name" value="Glyco_hydro_2_C"/>
    <property type="match status" value="1"/>
</dbReference>
<evidence type="ECO:0000313" key="9">
    <source>
        <dbReference type="EMBL" id="PQJ79109.1"/>
    </source>
</evidence>
<dbReference type="InterPro" id="IPR006104">
    <property type="entry name" value="Glyco_hydro_2_N"/>
</dbReference>
<keyword evidence="3" id="KW-0326">Glycosidase</keyword>
<evidence type="ECO:0000313" key="10">
    <source>
        <dbReference type="Proteomes" id="UP000238882"/>
    </source>
</evidence>
<feature type="domain" description="Glycoside hydrolase family 2 catalytic" evidence="5">
    <location>
        <begin position="295"/>
        <end position="435"/>
    </location>
</feature>
<dbReference type="InterPro" id="IPR008979">
    <property type="entry name" value="Galactose-bd-like_sf"/>
</dbReference>
<dbReference type="InterPro" id="IPR006101">
    <property type="entry name" value="Glyco_hydro_2"/>
</dbReference>
<evidence type="ECO:0000256" key="3">
    <source>
        <dbReference type="ARBA" id="ARBA00023295"/>
    </source>
</evidence>
<comment type="caution">
    <text evidence="9">The sequence shown here is derived from an EMBL/GenBank/DDBJ whole genome shotgun (WGS) entry which is preliminary data.</text>
</comment>
<dbReference type="PRINTS" id="PR00132">
    <property type="entry name" value="GLHYDRLASE2"/>
</dbReference>
<proteinExistence type="inferred from homology"/>
<keyword evidence="10" id="KW-1185">Reference proteome</keyword>
<protein>
    <submittedName>
        <fullName evidence="9">DNA primase</fullName>
    </submittedName>
</protein>
<dbReference type="Pfam" id="PF16355">
    <property type="entry name" value="DUF4982"/>
    <property type="match status" value="1"/>
</dbReference>
<name>A0A2S7WND1_9FLAO</name>
<dbReference type="PANTHER" id="PTHR42732:SF1">
    <property type="entry name" value="BETA-MANNOSIDASE"/>
    <property type="match status" value="1"/>
</dbReference>
<evidence type="ECO:0000259" key="5">
    <source>
        <dbReference type="Pfam" id="PF02836"/>
    </source>
</evidence>
<reference evidence="9 10" key="1">
    <citation type="submission" date="2016-12" db="EMBL/GenBank/DDBJ databases">
        <title>Trade-off between light-utilization and light-protection in marine flavobacteria.</title>
        <authorList>
            <person name="Kumagai Y."/>
            <person name="Yoshizawa S."/>
            <person name="Kogure K."/>
            <person name="Iwasaki W."/>
        </authorList>
    </citation>
    <scope>NUCLEOTIDE SEQUENCE [LARGE SCALE GENOMIC DNA]</scope>
    <source>
        <strain evidence="9 10">NBRC 108759</strain>
    </source>
</reference>
<dbReference type="AlphaFoldDB" id="A0A2S7WND1"/>
<keyword evidence="2" id="KW-0378">Hydrolase</keyword>
<evidence type="ECO:0000256" key="1">
    <source>
        <dbReference type="ARBA" id="ARBA00007401"/>
    </source>
</evidence>
<dbReference type="Pfam" id="PF18565">
    <property type="entry name" value="Glyco_hydro2_C5"/>
    <property type="match status" value="1"/>
</dbReference>
<dbReference type="InterPro" id="IPR032311">
    <property type="entry name" value="DUF4982"/>
</dbReference>
<comment type="similarity">
    <text evidence="1">Belongs to the glycosyl hydrolase 2 family.</text>
</comment>
<dbReference type="Gene3D" id="3.20.20.80">
    <property type="entry name" value="Glycosidases"/>
    <property type="match status" value="1"/>
</dbReference>
<dbReference type="PANTHER" id="PTHR42732">
    <property type="entry name" value="BETA-GALACTOSIDASE"/>
    <property type="match status" value="1"/>
</dbReference>
<evidence type="ECO:0000259" key="4">
    <source>
        <dbReference type="Pfam" id="PF00703"/>
    </source>
</evidence>
<dbReference type="InterPro" id="IPR006103">
    <property type="entry name" value="Glyco_hydro_2_cat"/>
</dbReference>
<sequence>MNGCAKKEVFNTSKEKFNSDWYFIKAENKTISDENFINEESFKSWEKVNLPHTTNIEPKIVNSQWQGISWYKKEFSLPISNKEKKLFLHFEGAMNIAEVWVNGKKLIKHQGGYLPFVIDFSDVAKFDKENIIAVKLNNKDNPITGPKPLEKLDFNTYGGIYRNIWLVAKTPLYITDPILENKTASGGVFVKYSDVSNKKATINIQTHIRNENGTSKTFYVKQSLISNDSIIKSINSKKISLDANIDKEITQKIDVEYPKLWSPDYPNLYTLKTEIIEDDIVVDVEKTTIGIKTMEFKGQDFYLNGKKTFLRGVNRHQEYPFVGYALSDNANYRDAKKIKDAGFDYVRLSHYPQSTAFMKACDELGLITIDAILGWQYFSEDKNFQKHVFQTAKDLIRRDRNHASVLAWEVSLNESWMPEIFIDSLTTIAKKEYPTNQCFTAGWQSYGYDIYLQARQHRLKHYDAKIKKPYNVSEYGDWEYYAMNAGLNQDTWGGLLQQERSSRQLRSAGEKGLLQQAINIQEAHNDNLNTPAFADGYWVMFDYNRGYADDIEASGIMDLFRIPKPSYYFYQSQRDADNPNGKPMIYIANQWKKDSPLNVRIFSNCDEVELFLNDKSLGRQKPDKNRISSNLKHPPFTFRLEKFEKGQLEAKGYIKNKMVVKADVKTPEIASKIELVIDDSEIVPKVNTNDILFVYAKILDKNGTLVSSSNASVNFKIEGDAVLIGENDTNAEAGIASILVKIGENSGDVKITATSQNFTTETTIRIE</sequence>
<dbReference type="SUPFAM" id="SSF49373">
    <property type="entry name" value="Invasin/intimin cell-adhesion fragments"/>
    <property type="match status" value="1"/>
</dbReference>
<dbReference type="Gene3D" id="2.60.40.10">
    <property type="entry name" value="Immunoglobulins"/>
    <property type="match status" value="3"/>
</dbReference>
<gene>
    <name evidence="9" type="ORF">BTO18_07975</name>
</gene>
<dbReference type="SUPFAM" id="SSF49303">
    <property type="entry name" value="beta-Galactosidase/glucuronidase domain"/>
    <property type="match status" value="1"/>
</dbReference>
<dbReference type="SUPFAM" id="SSF49785">
    <property type="entry name" value="Galactose-binding domain-like"/>
    <property type="match status" value="1"/>
</dbReference>
<evidence type="ECO:0000259" key="8">
    <source>
        <dbReference type="Pfam" id="PF18565"/>
    </source>
</evidence>
<dbReference type="InterPro" id="IPR017853">
    <property type="entry name" value="GH"/>
</dbReference>
<dbReference type="SUPFAM" id="SSF51445">
    <property type="entry name" value="(Trans)glycosidases"/>
    <property type="match status" value="1"/>
</dbReference>
<dbReference type="InterPro" id="IPR040605">
    <property type="entry name" value="Glyco_hydro2_dom5"/>
</dbReference>
<dbReference type="InterPro" id="IPR013783">
    <property type="entry name" value="Ig-like_fold"/>
</dbReference>
<feature type="domain" description="Glycoside hydrolase family 2" evidence="8">
    <location>
        <begin position="674"/>
        <end position="762"/>
    </location>
</feature>
<dbReference type="GO" id="GO:0004553">
    <property type="term" value="F:hydrolase activity, hydrolyzing O-glycosyl compounds"/>
    <property type="evidence" value="ECO:0007669"/>
    <property type="project" value="InterPro"/>
</dbReference>
<dbReference type="InterPro" id="IPR008964">
    <property type="entry name" value="Invasin/intimin_cell_adhesion"/>
</dbReference>
<feature type="domain" description="DUF4982" evidence="7">
    <location>
        <begin position="596"/>
        <end position="659"/>
    </location>
</feature>
<feature type="domain" description="Glycoside hydrolase family 2 immunoglobulin-like beta-sandwich" evidence="4">
    <location>
        <begin position="188"/>
        <end position="292"/>
    </location>
</feature>
<dbReference type="GO" id="GO:0005975">
    <property type="term" value="P:carbohydrate metabolic process"/>
    <property type="evidence" value="ECO:0007669"/>
    <property type="project" value="InterPro"/>
</dbReference>
<dbReference type="Pfam" id="PF02837">
    <property type="entry name" value="Glyco_hydro_2_N"/>
    <property type="match status" value="1"/>
</dbReference>
<dbReference type="InterPro" id="IPR051913">
    <property type="entry name" value="GH2_Domain-Containing"/>
</dbReference>
<dbReference type="EMBL" id="MSCN01000001">
    <property type="protein sequence ID" value="PQJ79109.1"/>
    <property type="molecule type" value="Genomic_DNA"/>
</dbReference>
<dbReference type="Pfam" id="PF00703">
    <property type="entry name" value="Glyco_hydro_2"/>
    <property type="match status" value="1"/>
</dbReference>
<organism evidence="9 10">
    <name type="scientific">Polaribacter porphyrae</name>
    <dbReference type="NCBI Taxonomy" id="1137780"/>
    <lineage>
        <taxon>Bacteria</taxon>
        <taxon>Pseudomonadati</taxon>
        <taxon>Bacteroidota</taxon>
        <taxon>Flavobacteriia</taxon>
        <taxon>Flavobacteriales</taxon>
        <taxon>Flavobacteriaceae</taxon>
    </lineage>
</organism>
<evidence type="ECO:0000259" key="7">
    <source>
        <dbReference type="Pfam" id="PF16355"/>
    </source>
</evidence>
<dbReference type="InterPro" id="IPR036156">
    <property type="entry name" value="Beta-gal/glucu_dom_sf"/>
</dbReference>
<dbReference type="InterPro" id="IPR006102">
    <property type="entry name" value="Ig-like_GH2"/>
</dbReference>
<evidence type="ECO:0000256" key="2">
    <source>
        <dbReference type="ARBA" id="ARBA00022801"/>
    </source>
</evidence>
<evidence type="ECO:0000259" key="6">
    <source>
        <dbReference type="Pfam" id="PF02837"/>
    </source>
</evidence>
<dbReference type="Proteomes" id="UP000238882">
    <property type="component" value="Unassembled WGS sequence"/>
</dbReference>